<evidence type="ECO:0000313" key="3">
    <source>
        <dbReference type="Proteomes" id="UP000540423"/>
    </source>
</evidence>
<keyword evidence="1" id="KW-0472">Membrane</keyword>
<keyword evidence="3" id="KW-1185">Reference proteome</keyword>
<protein>
    <submittedName>
        <fullName evidence="2">Uncharacterized protein</fullName>
    </submittedName>
</protein>
<comment type="caution">
    <text evidence="2">The sequence shown here is derived from an EMBL/GenBank/DDBJ whole genome shotgun (WGS) entry which is preliminary data.</text>
</comment>
<name>A0A7X0HDW6_9ACTN</name>
<accession>A0A7X0HDW6</accession>
<gene>
    <name evidence="2" type="ORF">HNQ79_002294</name>
</gene>
<organism evidence="2 3">
    <name type="scientific">Streptomyces candidus</name>
    <dbReference type="NCBI Taxonomy" id="67283"/>
    <lineage>
        <taxon>Bacteria</taxon>
        <taxon>Bacillati</taxon>
        <taxon>Actinomycetota</taxon>
        <taxon>Actinomycetes</taxon>
        <taxon>Kitasatosporales</taxon>
        <taxon>Streptomycetaceae</taxon>
        <taxon>Streptomyces</taxon>
    </lineage>
</organism>
<feature type="transmembrane region" description="Helical" evidence="1">
    <location>
        <begin position="29"/>
        <end position="48"/>
    </location>
</feature>
<feature type="transmembrane region" description="Helical" evidence="1">
    <location>
        <begin position="68"/>
        <end position="93"/>
    </location>
</feature>
<feature type="transmembrane region" description="Helical" evidence="1">
    <location>
        <begin position="166"/>
        <end position="189"/>
    </location>
</feature>
<keyword evidence="1" id="KW-1133">Transmembrane helix</keyword>
<keyword evidence="1" id="KW-0812">Transmembrane</keyword>
<proteinExistence type="predicted"/>
<dbReference type="EMBL" id="JACHEM010000005">
    <property type="protein sequence ID" value="MBB6435831.1"/>
    <property type="molecule type" value="Genomic_DNA"/>
</dbReference>
<dbReference type="Proteomes" id="UP000540423">
    <property type="component" value="Unassembled WGS sequence"/>
</dbReference>
<feature type="transmembrane region" description="Helical" evidence="1">
    <location>
        <begin position="126"/>
        <end position="145"/>
    </location>
</feature>
<evidence type="ECO:0000256" key="1">
    <source>
        <dbReference type="SAM" id="Phobius"/>
    </source>
</evidence>
<reference evidence="2 3" key="1">
    <citation type="submission" date="2020-08" db="EMBL/GenBank/DDBJ databases">
        <title>Genomic Encyclopedia of Type Strains, Phase IV (KMG-IV): sequencing the most valuable type-strain genomes for metagenomic binning, comparative biology and taxonomic classification.</title>
        <authorList>
            <person name="Goeker M."/>
        </authorList>
    </citation>
    <scope>NUCLEOTIDE SEQUENCE [LARGE SCALE GENOMIC DNA]</scope>
    <source>
        <strain evidence="2 3">DSM 40141</strain>
    </source>
</reference>
<feature type="transmembrane region" description="Helical" evidence="1">
    <location>
        <begin position="201"/>
        <end position="225"/>
    </location>
</feature>
<evidence type="ECO:0000313" key="2">
    <source>
        <dbReference type="EMBL" id="MBB6435831.1"/>
    </source>
</evidence>
<dbReference type="AlphaFoldDB" id="A0A7X0HDW6"/>
<sequence>MRWMGAVAGLAVNALVTFSSESDVDLLYGFAVFGLCVMGGVYATDVLARPGPGQLRAADITRRRIRDYVPRGLTASLAVQAVVLLALVTVAAATATADATGRPGRALTATCSTGTYTHAPWPGPHYLGPALGGLAVGTVACVLLLHRVTTRSGDDALRRANARATVGAWGVLVTAPLFAVAVTTGQALLGVPCGGAMRTAAMVGLLVAAVISALSAGHCLGVLLLPQVYLKARS</sequence>